<organism evidence="1 2">
    <name type="scientific">Magnetospirillum gryphiswaldense (strain DSM 6361 / JCM 21280 / NBRC 15271 / MSR-1)</name>
    <dbReference type="NCBI Taxonomy" id="431944"/>
    <lineage>
        <taxon>Bacteria</taxon>
        <taxon>Pseudomonadati</taxon>
        <taxon>Pseudomonadota</taxon>
        <taxon>Alphaproteobacteria</taxon>
        <taxon>Rhodospirillales</taxon>
        <taxon>Rhodospirillaceae</taxon>
        <taxon>Magnetospirillum</taxon>
    </lineage>
</organism>
<evidence type="ECO:0000313" key="2">
    <source>
        <dbReference type="Proteomes" id="UP000018922"/>
    </source>
</evidence>
<keyword evidence="2" id="KW-1185">Reference proteome</keyword>
<evidence type="ECO:0000313" key="1">
    <source>
        <dbReference type="EMBL" id="CDK98406.1"/>
    </source>
</evidence>
<name>V6F2A1_MAGGM</name>
<dbReference type="EMBL" id="HG794546">
    <property type="protein sequence ID" value="CDK98406.1"/>
    <property type="molecule type" value="Genomic_DNA"/>
</dbReference>
<sequence>MDLLQLMDNAGDQRDKALDRLESIVALYQSEDPGVREEAMGRAMVFCGKEWGGYAVGLEALAARLDGRDQPLEALRLREEAEDPGTLIRQTEARLAEAEKMTDERRAVIARYGSEAEALGPTALERMFVDAVDQWLGEATDPWAPVAGWSVPWHPIPDELAHTVAVACPLPATIADARAECLTWEQRLAELEVLADGPGSAVLPTACAVRHILVQREWASQLPVRTLADLQIRLEYWKTHGVDDGSGYACLSRDLEQLLAQGVTLAPGEGTKSKCHRLRQENPQWSLARIGQELGISRQAVHKHLQS</sequence>
<dbReference type="AlphaFoldDB" id="V6F2A1"/>
<dbReference type="eggNOG" id="ENOG5033XVG">
    <property type="taxonomic scope" value="Bacteria"/>
</dbReference>
<protein>
    <submittedName>
        <fullName evidence="1">Uncharacterized protein</fullName>
    </submittedName>
</protein>
<dbReference type="Proteomes" id="UP000018922">
    <property type="component" value="Chromosome I"/>
</dbReference>
<proteinExistence type="predicted"/>
<dbReference type="STRING" id="1430440.MGMSRv2__1191"/>
<dbReference type="KEGG" id="mgy:MGMSRv2__1191"/>
<gene>
    <name evidence="1" type="ordered locus">MGMSRv2__1191</name>
</gene>
<accession>V6F2A1</accession>
<reference evidence="1 2" key="1">
    <citation type="journal article" date="2014" name="Genome Announc.">
        <title>Complete genome sequence of Magnetospirillum gryphiswaldense MSR-1.</title>
        <authorList>
            <person name="Wang X."/>
            <person name="Wang Q."/>
            <person name="Zhang W."/>
            <person name="Wang Y."/>
            <person name="Li L."/>
            <person name="Wen T."/>
            <person name="Zhang T."/>
            <person name="Zhang Y."/>
            <person name="Xu J."/>
            <person name="Hu J."/>
            <person name="Li S."/>
            <person name="Liu L."/>
            <person name="Liu J."/>
            <person name="Jiang W."/>
            <person name="Tian J."/>
            <person name="Li Y."/>
            <person name="Schuler D."/>
            <person name="Wang L."/>
            <person name="Li J."/>
        </authorList>
    </citation>
    <scope>NUCLEOTIDE SEQUENCE [LARGE SCALE GENOMIC DNA]</scope>
    <source>
        <strain evidence="2">DSM 6361 / JCM 21280 / NBRC 15271 / MSR-1</strain>
    </source>
</reference>
<dbReference type="HOGENOM" id="CLU_905531_0_0_5"/>